<feature type="domain" description="Pyridoxamine 5'-phosphate oxidase N-terminal" evidence="1">
    <location>
        <begin position="26"/>
        <end position="133"/>
    </location>
</feature>
<proteinExistence type="predicted"/>
<accession>A0ABU3LN36</accession>
<dbReference type="InterPro" id="IPR011576">
    <property type="entry name" value="Pyridox_Oxase_N"/>
</dbReference>
<sequence>MANPPARPAKQRKLDTLHRLEHDEDVWVATADAAGGLPFLTPLSFLWDGATLLLATPAKSPTGRNLRTTGRTRLGIGPTRDVTMIEGTVETITLAELSQEEGDRFAAKTGFDPRQLTTPYEYFRVRPVRVQAWREADELVGRELMRDGEWLVAD</sequence>
<dbReference type="RefSeq" id="WP_314199287.1">
    <property type="nucleotide sequence ID" value="NZ_JAVTLL010000004.1"/>
</dbReference>
<dbReference type="SUPFAM" id="SSF50475">
    <property type="entry name" value="FMN-binding split barrel"/>
    <property type="match status" value="1"/>
</dbReference>
<dbReference type="EMBL" id="JAVTLL010000004">
    <property type="protein sequence ID" value="MDT7840631.1"/>
    <property type="molecule type" value="Genomic_DNA"/>
</dbReference>
<organism evidence="2 3">
    <name type="scientific">Streptomyces justiciae</name>
    <dbReference type="NCBI Taxonomy" id="2780140"/>
    <lineage>
        <taxon>Bacteria</taxon>
        <taxon>Bacillati</taxon>
        <taxon>Actinomycetota</taxon>
        <taxon>Actinomycetes</taxon>
        <taxon>Kitasatosporales</taxon>
        <taxon>Streptomycetaceae</taxon>
        <taxon>Streptomyces</taxon>
    </lineage>
</organism>
<gene>
    <name evidence="2" type="ORF">RQC66_07795</name>
</gene>
<comment type="caution">
    <text evidence="2">The sequence shown here is derived from an EMBL/GenBank/DDBJ whole genome shotgun (WGS) entry which is preliminary data.</text>
</comment>
<dbReference type="Proteomes" id="UP001257948">
    <property type="component" value="Unassembled WGS sequence"/>
</dbReference>
<reference evidence="3" key="1">
    <citation type="submission" date="2023-07" db="EMBL/GenBank/DDBJ databases">
        <title>Draft genome sequence of the endophytic actinobacterium Streptomyces justiciae WPN32, a potential antibiotic producer.</title>
        <authorList>
            <person name="Yasawong M."/>
            <person name="Pana W."/>
            <person name="Ganta P."/>
            <person name="Santapan N."/>
            <person name="Songngamsuk T."/>
            <person name="Phatcharaharikarn M."/>
            <person name="Kerdtoob S."/>
            <person name="Nantapong N."/>
        </authorList>
    </citation>
    <scope>NUCLEOTIDE SEQUENCE [LARGE SCALE GENOMIC DNA]</scope>
    <source>
        <strain evidence="3">WPN32</strain>
    </source>
</reference>
<protein>
    <submittedName>
        <fullName evidence="2">Pyridoxamine 5'-phosphate oxidase family protein</fullName>
    </submittedName>
</protein>
<dbReference type="Gene3D" id="2.30.110.10">
    <property type="entry name" value="Electron Transport, Fmn-binding Protein, Chain A"/>
    <property type="match status" value="1"/>
</dbReference>
<keyword evidence="3" id="KW-1185">Reference proteome</keyword>
<dbReference type="Pfam" id="PF01243">
    <property type="entry name" value="PNPOx_N"/>
    <property type="match status" value="1"/>
</dbReference>
<evidence type="ECO:0000259" key="1">
    <source>
        <dbReference type="Pfam" id="PF01243"/>
    </source>
</evidence>
<evidence type="ECO:0000313" key="2">
    <source>
        <dbReference type="EMBL" id="MDT7840631.1"/>
    </source>
</evidence>
<dbReference type="InterPro" id="IPR012349">
    <property type="entry name" value="Split_barrel_FMN-bd"/>
</dbReference>
<name>A0ABU3LN36_9ACTN</name>
<evidence type="ECO:0000313" key="3">
    <source>
        <dbReference type="Proteomes" id="UP001257948"/>
    </source>
</evidence>